<feature type="region of interest" description="Disordered" evidence="1">
    <location>
        <begin position="101"/>
        <end position="122"/>
    </location>
</feature>
<organism evidence="2">
    <name type="scientific">mine drainage metagenome</name>
    <dbReference type="NCBI Taxonomy" id="410659"/>
    <lineage>
        <taxon>unclassified sequences</taxon>
        <taxon>metagenomes</taxon>
        <taxon>ecological metagenomes</taxon>
    </lineage>
</organism>
<proteinExistence type="predicted"/>
<dbReference type="EMBL" id="MLJW01006904">
    <property type="protein sequence ID" value="OIQ66000.1"/>
    <property type="molecule type" value="Genomic_DNA"/>
</dbReference>
<accession>A0A1J5P5J6</accession>
<evidence type="ECO:0000256" key="1">
    <source>
        <dbReference type="SAM" id="MobiDB-lite"/>
    </source>
</evidence>
<dbReference type="AlphaFoldDB" id="A0A1J5P5J6"/>
<evidence type="ECO:0000313" key="2">
    <source>
        <dbReference type="EMBL" id="OIQ66000.1"/>
    </source>
</evidence>
<name>A0A1J5P5J6_9ZZZZ</name>
<feature type="compositionally biased region" description="Basic residues" evidence="1">
    <location>
        <begin position="110"/>
        <end position="122"/>
    </location>
</feature>
<comment type="caution">
    <text evidence="2">The sequence shown here is derived from an EMBL/GenBank/DDBJ whole genome shotgun (WGS) entry which is preliminary data.</text>
</comment>
<gene>
    <name evidence="2" type="ORF">GALL_524380</name>
</gene>
<protein>
    <submittedName>
        <fullName evidence="2">Uncharacterized protein</fullName>
    </submittedName>
</protein>
<sequence length="122" mass="13143">MGVQRGALQSRCHVAYPLRQAVDVMIEACGAAFGEGERPGGGAQRVHPVQQHLPRTADFFGPGRSVDQVDVAQRGVAFAAEQIEHRLQHALAVFAHALQQSAGGGGCPHWRSRSGPLHRRLH</sequence>
<reference evidence="2" key="1">
    <citation type="submission" date="2016-10" db="EMBL/GenBank/DDBJ databases">
        <title>Sequence of Gallionella enrichment culture.</title>
        <authorList>
            <person name="Poehlein A."/>
            <person name="Muehling M."/>
            <person name="Daniel R."/>
        </authorList>
    </citation>
    <scope>NUCLEOTIDE SEQUENCE</scope>
</reference>